<keyword evidence="2" id="KW-0479">Metal-binding</keyword>
<evidence type="ECO:0000256" key="3">
    <source>
        <dbReference type="ARBA" id="ARBA00023004"/>
    </source>
</evidence>
<dbReference type="SUPFAM" id="SSF55856">
    <property type="entry name" value="Cytochrome b5-like heme/steroid binding domain"/>
    <property type="match status" value="1"/>
</dbReference>
<dbReference type="SMART" id="SM01117">
    <property type="entry name" value="Cyt-b5"/>
    <property type="match status" value="1"/>
</dbReference>
<gene>
    <name evidence="8" type="ORF">PVIIG_01386</name>
</gene>
<dbReference type="InterPro" id="IPR001199">
    <property type="entry name" value="Cyt_B5-like_heme/steroid-bd"/>
</dbReference>
<evidence type="ECO:0000256" key="4">
    <source>
        <dbReference type="ARBA" id="ARBA00038168"/>
    </source>
</evidence>
<keyword evidence="6" id="KW-0812">Transmembrane</keyword>
<keyword evidence="6" id="KW-0472">Membrane</keyword>
<dbReference type="PROSITE" id="PS50255">
    <property type="entry name" value="CYTOCHROME_B5_2"/>
    <property type="match status" value="1"/>
</dbReference>
<dbReference type="GO" id="GO:0046872">
    <property type="term" value="F:metal ion binding"/>
    <property type="evidence" value="ECO:0007669"/>
    <property type="project" value="UniProtKB-KW"/>
</dbReference>
<evidence type="ECO:0000256" key="6">
    <source>
        <dbReference type="SAM" id="Phobius"/>
    </source>
</evidence>
<dbReference type="PANTHER" id="PTHR19359">
    <property type="entry name" value="CYTOCHROME B5"/>
    <property type="match status" value="1"/>
</dbReference>
<dbReference type="Proteomes" id="UP000053562">
    <property type="component" value="Unassembled WGS sequence"/>
</dbReference>
<feature type="region of interest" description="Disordered" evidence="5">
    <location>
        <begin position="108"/>
        <end position="134"/>
    </location>
</feature>
<dbReference type="PANTHER" id="PTHR19359:SF25">
    <property type="entry name" value="CYTOCHROME B5 HEME-BINDING DOMAIN-CONTAINING PROTEIN"/>
    <property type="match status" value="1"/>
</dbReference>
<protein>
    <submittedName>
        <fullName evidence="8">Cytochrome b5</fullName>
    </submittedName>
</protein>
<evidence type="ECO:0000313" key="9">
    <source>
        <dbReference type="Proteomes" id="UP000053562"/>
    </source>
</evidence>
<proteinExistence type="inferred from homology"/>
<sequence>MAIKKLKVIGDKDLQKLKGESKCCIVIDGLVYDVTAFLEHPGGFEVLKEQDGKDATEAFHQVGHSANAQKLMKTFLIGIRKNSALYRKKAGTKTVEGKAEFVDYSEEEIKEETEADAGVDANGKAPKEEKPPEEEKINYPLVASAILLFSIAYYFLFLQR</sequence>
<keyword evidence="3" id="KW-0408">Iron</keyword>
<feature type="compositionally biased region" description="Basic and acidic residues" evidence="5">
    <location>
        <begin position="125"/>
        <end position="134"/>
    </location>
</feature>
<evidence type="ECO:0000256" key="1">
    <source>
        <dbReference type="ARBA" id="ARBA00022617"/>
    </source>
</evidence>
<dbReference type="InterPro" id="IPR036400">
    <property type="entry name" value="Cyt_B5-like_heme/steroid_sf"/>
</dbReference>
<evidence type="ECO:0000256" key="5">
    <source>
        <dbReference type="SAM" id="MobiDB-lite"/>
    </source>
</evidence>
<dbReference type="PRINTS" id="PR00363">
    <property type="entry name" value="CYTOCHROMEB5"/>
</dbReference>
<dbReference type="EMBL" id="KQ234389">
    <property type="protein sequence ID" value="KMZ77416.1"/>
    <property type="molecule type" value="Genomic_DNA"/>
</dbReference>
<dbReference type="OrthoDB" id="260519at2759"/>
<comment type="similarity">
    <text evidence="4">Belongs to the cytochrome b5 family.</text>
</comment>
<feature type="domain" description="Cytochrome b5 heme-binding" evidence="7">
    <location>
        <begin position="6"/>
        <end position="81"/>
    </location>
</feature>
<dbReference type="AlphaFoldDB" id="A0A0J9S3X1"/>
<feature type="transmembrane region" description="Helical" evidence="6">
    <location>
        <begin position="137"/>
        <end position="157"/>
    </location>
</feature>
<evidence type="ECO:0000259" key="7">
    <source>
        <dbReference type="PROSITE" id="PS50255"/>
    </source>
</evidence>
<keyword evidence="6" id="KW-1133">Transmembrane helix</keyword>
<keyword evidence="1" id="KW-0349">Heme</keyword>
<dbReference type="GO" id="GO:0020037">
    <property type="term" value="F:heme binding"/>
    <property type="evidence" value="ECO:0007669"/>
    <property type="project" value="TreeGrafter"/>
</dbReference>
<dbReference type="InterPro" id="IPR050668">
    <property type="entry name" value="Cytochrome_b5"/>
</dbReference>
<dbReference type="Gene3D" id="3.10.120.10">
    <property type="entry name" value="Cytochrome b5-like heme/steroid binding domain"/>
    <property type="match status" value="1"/>
</dbReference>
<dbReference type="Pfam" id="PF00173">
    <property type="entry name" value="Cyt-b5"/>
    <property type="match status" value="1"/>
</dbReference>
<evidence type="ECO:0000313" key="8">
    <source>
        <dbReference type="EMBL" id="KMZ77416.1"/>
    </source>
</evidence>
<organism evidence="8 9">
    <name type="scientific">Plasmodium vivax India VII</name>
    <dbReference type="NCBI Taxonomy" id="1077284"/>
    <lineage>
        <taxon>Eukaryota</taxon>
        <taxon>Sar</taxon>
        <taxon>Alveolata</taxon>
        <taxon>Apicomplexa</taxon>
        <taxon>Aconoidasida</taxon>
        <taxon>Haemosporida</taxon>
        <taxon>Plasmodiidae</taxon>
        <taxon>Plasmodium</taxon>
        <taxon>Plasmodium (Plasmodium)</taxon>
    </lineage>
</organism>
<dbReference type="GO" id="GO:0016020">
    <property type="term" value="C:membrane"/>
    <property type="evidence" value="ECO:0007669"/>
    <property type="project" value="TreeGrafter"/>
</dbReference>
<reference evidence="8 9" key="1">
    <citation type="submission" date="2011-08" db="EMBL/GenBank/DDBJ databases">
        <title>The Genome Sequence of Plasmodium vivax India VII.</title>
        <authorList>
            <consortium name="The Broad Institute Genome Sequencing Platform"/>
            <consortium name="The Broad Institute Genome Sequencing Center for Infectious Disease"/>
            <person name="Neafsey D."/>
            <person name="Carlton J."/>
            <person name="Barnwell J."/>
            <person name="Collins W."/>
            <person name="Escalante A."/>
            <person name="Mullikin J."/>
            <person name="Saul A."/>
            <person name="Guigo R."/>
            <person name="Camara F."/>
            <person name="Young S.K."/>
            <person name="Zeng Q."/>
            <person name="Gargeya S."/>
            <person name="Fitzgerald M."/>
            <person name="Haas B."/>
            <person name="Abouelleil A."/>
            <person name="Alvarado L."/>
            <person name="Arachchi H.M."/>
            <person name="Berlin A."/>
            <person name="Brown A."/>
            <person name="Chapman S.B."/>
            <person name="Chen Z."/>
            <person name="Dunbar C."/>
            <person name="Freedman E."/>
            <person name="Gearin G."/>
            <person name="Gellesch M."/>
            <person name="Goldberg J."/>
            <person name="Griggs A."/>
            <person name="Gujja S."/>
            <person name="Heiman D."/>
            <person name="Howarth C."/>
            <person name="Larson L."/>
            <person name="Lui A."/>
            <person name="MacDonald P.J.P."/>
            <person name="Montmayeur A."/>
            <person name="Murphy C."/>
            <person name="Neiman D."/>
            <person name="Pearson M."/>
            <person name="Priest M."/>
            <person name="Roberts A."/>
            <person name="Saif S."/>
            <person name="Shea T."/>
            <person name="Shenoy N."/>
            <person name="Sisk P."/>
            <person name="Stolte C."/>
            <person name="Sykes S."/>
            <person name="Wortman J."/>
            <person name="Nusbaum C."/>
            <person name="Birren B."/>
        </authorList>
    </citation>
    <scope>NUCLEOTIDE SEQUENCE [LARGE SCALE GENOMIC DNA]</scope>
    <source>
        <strain evidence="8 9">India VII</strain>
    </source>
</reference>
<evidence type="ECO:0000256" key="2">
    <source>
        <dbReference type="ARBA" id="ARBA00022723"/>
    </source>
</evidence>
<name>A0A0J9S3X1_PLAVI</name>
<feature type="compositionally biased region" description="Acidic residues" evidence="5">
    <location>
        <begin position="108"/>
        <end position="117"/>
    </location>
</feature>
<accession>A0A0J9S3X1</accession>